<evidence type="ECO:0000313" key="8">
    <source>
        <dbReference type="Proteomes" id="UP001190700"/>
    </source>
</evidence>
<dbReference type="Gene3D" id="3.40.850.10">
    <property type="entry name" value="Kinesin motor domain"/>
    <property type="match status" value="2"/>
</dbReference>
<dbReference type="Proteomes" id="UP001190700">
    <property type="component" value="Unassembled WGS sequence"/>
</dbReference>
<keyword evidence="2 4" id="KW-0067">ATP-binding</keyword>
<evidence type="ECO:0000313" key="7">
    <source>
        <dbReference type="EMBL" id="KAK3246993.1"/>
    </source>
</evidence>
<dbReference type="InterPro" id="IPR036961">
    <property type="entry name" value="Kinesin_motor_dom_sf"/>
</dbReference>
<dbReference type="InterPro" id="IPR027640">
    <property type="entry name" value="Kinesin-like_fam"/>
</dbReference>
<evidence type="ECO:0000256" key="3">
    <source>
        <dbReference type="ARBA" id="ARBA00023175"/>
    </source>
</evidence>
<dbReference type="EMBL" id="LGRX02029317">
    <property type="protein sequence ID" value="KAK3246993.1"/>
    <property type="molecule type" value="Genomic_DNA"/>
</dbReference>
<dbReference type="InterPro" id="IPR019821">
    <property type="entry name" value="Kinesin_motor_CS"/>
</dbReference>
<dbReference type="PANTHER" id="PTHR47969:SF9">
    <property type="entry name" value="KINESIN-LIKE PROTEIN"/>
    <property type="match status" value="1"/>
</dbReference>
<dbReference type="AlphaFoldDB" id="A0AAE0C3B8"/>
<sequence length="1085" mass="117922">MRRAAKPPEKLTPSSVYVRIRPVTQTGDCGHTDGEAVSKQLVSWDRASVKMRDSDRNDTTRYRYTGVIPPEMEQEEAFNAMLPNMLTDFQANNRNVLFFAYGQTGSGKTHTILGETESLASVEPAPGWGIFPRVVHSTLQLMQQWREAGVRSVLVASAVEFYCGAAFDLSSAASIKSEVTIDREANVFGARSKEITSTAQLKRWITKMYRHRTTAKTNMNDASSRSHCAFILTLHKLRADGRYVKTTFSMIDMAGSERAAKTGGVRTSGLEAGLEAMKMMDAGTPEKLSIGAQGALINQELSLIHTEILKAADMHQKGLPYQAQKELSTAASFYFCACCDGRAHVGACVTVSQSPQHGFESWFSLQFAEQLAASRVPQRQIKPVPMADAQEAAVRAAQETAKKLAEWGTDPTPQGAKQWRVFALQQGAAVHAAETTVFLQKLTDARDGTDAGDADTDGSSDEECPEPAAPKLRQLTKRSALDTGKINDAFSVFIRVCPSRSRFPPLDREKAKGTTECFAVADVDFSRDPPPQRITVCTPEPASAASTSFVFDRVFGNAQGQEEVYRSAVQPYVAEVLGGTNVTIFAYGQTGTGKTHTIVGPKEDPGVVSRCVRDLLQGLPGTGKELYYEYVQLYLDEFKDLLLEEPDVELKLLDGGRSGPVLQNATRRRARHAEVVLDDLEKGAARRATRGHDLNEVSSRSHAILMLRLVDPGDDPAEAAASMFIVDLAGSERVTRSGVTGQGFDEATSINQSLTALGRVVVALLDNQCSGRNFVPYNASPLTRILRAGLGGNCKTGLIACVTQAADSVSESVNTLRFAAQATHVQNKVEKKEVADKMGVEREEIEGAGHSLILERGKGVVQLPTGPLEVCGHWDGASGSLDRVVILLTGLNAVPASLMGLSGTLAAKGCQVLVPKLPGTTEKDLESDVQALISLIDWLGLARPVLYGRDWGAIRACKFKLSHPKRAAHLVLEEHASKLGEKEYRAKMKKDPGGACFGYVQWMWFFDGAMPKSMESPPGKNMKGFKGNVDFLWPMCSKGRHDPQGRSGVTKMADMFARVVKTKAVDSYLMGDEELAELIASRLRC</sequence>
<evidence type="ECO:0000256" key="4">
    <source>
        <dbReference type="PROSITE-ProRule" id="PRU00283"/>
    </source>
</evidence>
<evidence type="ECO:0000259" key="6">
    <source>
        <dbReference type="PROSITE" id="PS50067"/>
    </source>
</evidence>
<feature type="binding site" evidence="4">
    <location>
        <begin position="588"/>
        <end position="595"/>
    </location>
    <ligand>
        <name>ATP</name>
        <dbReference type="ChEBI" id="CHEBI:30616"/>
    </ligand>
</feature>
<accession>A0AAE0C3B8</accession>
<feature type="compositionally biased region" description="Acidic residues" evidence="5">
    <location>
        <begin position="450"/>
        <end position="465"/>
    </location>
</feature>
<keyword evidence="8" id="KW-1185">Reference proteome</keyword>
<dbReference type="GO" id="GO:0007018">
    <property type="term" value="P:microtubule-based movement"/>
    <property type="evidence" value="ECO:0007669"/>
    <property type="project" value="InterPro"/>
</dbReference>
<dbReference type="PROSITE" id="PS50067">
    <property type="entry name" value="KINESIN_MOTOR_2"/>
    <property type="match status" value="2"/>
</dbReference>
<gene>
    <name evidence="7" type="ORF">CYMTET_43498</name>
</gene>
<dbReference type="Gene3D" id="3.40.50.1820">
    <property type="entry name" value="alpha/beta hydrolase"/>
    <property type="match status" value="1"/>
</dbReference>
<dbReference type="PROSITE" id="PS00411">
    <property type="entry name" value="KINESIN_MOTOR_1"/>
    <property type="match status" value="1"/>
</dbReference>
<evidence type="ECO:0000256" key="2">
    <source>
        <dbReference type="ARBA" id="ARBA00022840"/>
    </source>
</evidence>
<feature type="domain" description="Kinesin motor" evidence="6">
    <location>
        <begin position="13"/>
        <end position="374"/>
    </location>
</feature>
<dbReference type="InterPro" id="IPR001752">
    <property type="entry name" value="Kinesin_motor_dom"/>
</dbReference>
<dbReference type="GO" id="GO:0003777">
    <property type="term" value="F:microtubule motor activity"/>
    <property type="evidence" value="ECO:0007669"/>
    <property type="project" value="InterPro"/>
</dbReference>
<evidence type="ECO:0000256" key="1">
    <source>
        <dbReference type="ARBA" id="ARBA00022741"/>
    </source>
</evidence>
<comment type="caution">
    <text evidence="7">The sequence shown here is derived from an EMBL/GenBank/DDBJ whole genome shotgun (WGS) entry which is preliminary data.</text>
</comment>
<feature type="binding site" evidence="4">
    <location>
        <begin position="102"/>
        <end position="109"/>
    </location>
    <ligand>
        <name>ATP</name>
        <dbReference type="ChEBI" id="CHEBI:30616"/>
    </ligand>
</feature>
<dbReference type="PRINTS" id="PR00380">
    <property type="entry name" value="KINESINHEAVY"/>
</dbReference>
<dbReference type="GO" id="GO:0005524">
    <property type="term" value="F:ATP binding"/>
    <property type="evidence" value="ECO:0007669"/>
    <property type="project" value="UniProtKB-UniRule"/>
</dbReference>
<comment type="similarity">
    <text evidence="4">Belongs to the TRAFAC class myosin-kinesin ATPase superfamily. Kinesin family.</text>
</comment>
<dbReference type="SUPFAM" id="SSF53474">
    <property type="entry name" value="alpha/beta-Hydrolases"/>
    <property type="match status" value="1"/>
</dbReference>
<organism evidence="7 8">
    <name type="scientific">Cymbomonas tetramitiformis</name>
    <dbReference type="NCBI Taxonomy" id="36881"/>
    <lineage>
        <taxon>Eukaryota</taxon>
        <taxon>Viridiplantae</taxon>
        <taxon>Chlorophyta</taxon>
        <taxon>Pyramimonadophyceae</taxon>
        <taxon>Pyramimonadales</taxon>
        <taxon>Pyramimonadaceae</taxon>
        <taxon>Cymbomonas</taxon>
    </lineage>
</organism>
<evidence type="ECO:0000256" key="5">
    <source>
        <dbReference type="SAM" id="MobiDB-lite"/>
    </source>
</evidence>
<feature type="region of interest" description="Disordered" evidence="5">
    <location>
        <begin position="446"/>
        <end position="471"/>
    </location>
</feature>
<keyword evidence="3 4" id="KW-0505">Motor protein</keyword>
<reference evidence="7 8" key="1">
    <citation type="journal article" date="2015" name="Genome Biol. Evol.">
        <title>Comparative Genomics of a Bacterivorous Green Alga Reveals Evolutionary Causalities and Consequences of Phago-Mixotrophic Mode of Nutrition.</title>
        <authorList>
            <person name="Burns J.A."/>
            <person name="Paasch A."/>
            <person name="Narechania A."/>
            <person name="Kim E."/>
        </authorList>
    </citation>
    <scope>NUCLEOTIDE SEQUENCE [LARGE SCALE GENOMIC DNA]</scope>
    <source>
        <strain evidence="7 8">PLY_AMNH</strain>
    </source>
</reference>
<name>A0AAE0C3B8_9CHLO</name>
<dbReference type="PANTHER" id="PTHR47969">
    <property type="entry name" value="CHROMOSOME-ASSOCIATED KINESIN KIF4A-RELATED"/>
    <property type="match status" value="1"/>
</dbReference>
<dbReference type="GO" id="GO:0008017">
    <property type="term" value="F:microtubule binding"/>
    <property type="evidence" value="ECO:0007669"/>
    <property type="project" value="InterPro"/>
</dbReference>
<dbReference type="Pfam" id="PF00225">
    <property type="entry name" value="Kinesin"/>
    <property type="match status" value="2"/>
</dbReference>
<protein>
    <recommendedName>
        <fullName evidence="6">Kinesin motor domain-containing protein</fullName>
    </recommendedName>
</protein>
<keyword evidence="1 4" id="KW-0547">Nucleotide-binding</keyword>
<feature type="domain" description="Kinesin motor" evidence="6">
    <location>
        <begin position="489"/>
        <end position="825"/>
    </location>
</feature>
<dbReference type="SUPFAM" id="SSF52540">
    <property type="entry name" value="P-loop containing nucleoside triphosphate hydrolases"/>
    <property type="match status" value="2"/>
</dbReference>
<proteinExistence type="inferred from homology"/>
<dbReference type="SMART" id="SM00129">
    <property type="entry name" value="KISc"/>
    <property type="match status" value="2"/>
</dbReference>
<dbReference type="GO" id="GO:0051231">
    <property type="term" value="P:spindle elongation"/>
    <property type="evidence" value="ECO:0007669"/>
    <property type="project" value="TreeGrafter"/>
</dbReference>
<dbReference type="InterPro" id="IPR029058">
    <property type="entry name" value="AB_hydrolase_fold"/>
</dbReference>
<dbReference type="InterPro" id="IPR027417">
    <property type="entry name" value="P-loop_NTPase"/>
</dbReference>
<dbReference type="GO" id="GO:0007052">
    <property type="term" value="P:mitotic spindle organization"/>
    <property type="evidence" value="ECO:0007669"/>
    <property type="project" value="TreeGrafter"/>
</dbReference>
<dbReference type="GO" id="GO:0005875">
    <property type="term" value="C:microtubule associated complex"/>
    <property type="evidence" value="ECO:0007669"/>
    <property type="project" value="TreeGrafter"/>
</dbReference>